<accession>A0A2A2K9Q2</accession>
<reference evidence="1 2" key="1">
    <citation type="journal article" date="2017" name="Curr. Biol.">
        <title>Genome architecture and evolution of a unichromosomal asexual nematode.</title>
        <authorList>
            <person name="Fradin H."/>
            <person name="Zegar C."/>
            <person name="Gutwein M."/>
            <person name="Lucas J."/>
            <person name="Kovtun M."/>
            <person name="Corcoran D."/>
            <person name="Baugh L.R."/>
            <person name="Kiontke K."/>
            <person name="Gunsalus K."/>
            <person name="Fitch D.H."/>
            <person name="Piano F."/>
        </authorList>
    </citation>
    <scope>NUCLEOTIDE SEQUENCE [LARGE SCALE GENOMIC DNA]</scope>
    <source>
        <strain evidence="1">PF1309</strain>
    </source>
</reference>
<dbReference type="Proteomes" id="UP000218231">
    <property type="component" value="Unassembled WGS sequence"/>
</dbReference>
<name>A0A2A2K9Q2_9BILA</name>
<organism evidence="1 2">
    <name type="scientific">Diploscapter pachys</name>
    <dbReference type="NCBI Taxonomy" id="2018661"/>
    <lineage>
        <taxon>Eukaryota</taxon>
        <taxon>Metazoa</taxon>
        <taxon>Ecdysozoa</taxon>
        <taxon>Nematoda</taxon>
        <taxon>Chromadorea</taxon>
        <taxon>Rhabditida</taxon>
        <taxon>Rhabditina</taxon>
        <taxon>Rhabditomorpha</taxon>
        <taxon>Rhabditoidea</taxon>
        <taxon>Rhabditidae</taxon>
        <taxon>Diploscapter</taxon>
    </lineage>
</organism>
<protein>
    <submittedName>
        <fullName evidence="1">Uncharacterized protein</fullName>
    </submittedName>
</protein>
<sequence>MVEVSEASGIGTGKEKKEDVLAATFFCAEYEKNRTCSINFEFESFRIHAKASSKHLRVEPIFCVNTGGHSESQLGIRWTNIGFRGL</sequence>
<evidence type="ECO:0000313" key="1">
    <source>
        <dbReference type="EMBL" id="PAV70655.1"/>
    </source>
</evidence>
<gene>
    <name evidence="1" type="ORF">WR25_02056</name>
</gene>
<dbReference type="AlphaFoldDB" id="A0A2A2K9Q2"/>
<proteinExistence type="predicted"/>
<keyword evidence="2" id="KW-1185">Reference proteome</keyword>
<evidence type="ECO:0000313" key="2">
    <source>
        <dbReference type="Proteomes" id="UP000218231"/>
    </source>
</evidence>
<comment type="caution">
    <text evidence="1">The sequence shown here is derived from an EMBL/GenBank/DDBJ whole genome shotgun (WGS) entry which is preliminary data.</text>
</comment>
<dbReference type="EMBL" id="LIAE01009236">
    <property type="protein sequence ID" value="PAV70655.1"/>
    <property type="molecule type" value="Genomic_DNA"/>
</dbReference>